<accession>A0A6J7LWY6</accession>
<evidence type="ECO:0000256" key="1">
    <source>
        <dbReference type="SAM" id="MobiDB-lite"/>
    </source>
</evidence>
<dbReference type="AlphaFoldDB" id="A0A6J7LWY6"/>
<feature type="region of interest" description="Disordered" evidence="1">
    <location>
        <begin position="311"/>
        <end position="330"/>
    </location>
</feature>
<dbReference type="Gene3D" id="3.50.30.10">
    <property type="entry name" value="Phosphohistidine domain"/>
    <property type="match status" value="1"/>
</dbReference>
<evidence type="ECO:0000259" key="2">
    <source>
        <dbReference type="Pfam" id="PF00391"/>
    </source>
</evidence>
<dbReference type="EMBL" id="CAFBOM010000003">
    <property type="protein sequence ID" value="CAB4973046.1"/>
    <property type="molecule type" value="Genomic_DNA"/>
</dbReference>
<organism evidence="3">
    <name type="scientific">freshwater metagenome</name>
    <dbReference type="NCBI Taxonomy" id="449393"/>
    <lineage>
        <taxon>unclassified sequences</taxon>
        <taxon>metagenomes</taxon>
        <taxon>ecological metagenomes</taxon>
    </lineage>
</organism>
<dbReference type="Pfam" id="PF00391">
    <property type="entry name" value="PEP-utilizers"/>
    <property type="match status" value="1"/>
</dbReference>
<dbReference type="PANTHER" id="PTHR43615:SF1">
    <property type="entry name" value="PPDK_N DOMAIN-CONTAINING PROTEIN"/>
    <property type="match status" value="1"/>
</dbReference>
<reference evidence="3" key="1">
    <citation type="submission" date="2020-05" db="EMBL/GenBank/DDBJ databases">
        <authorList>
            <person name="Chiriac C."/>
            <person name="Salcher M."/>
            <person name="Ghai R."/>
            <person name="Kavagutti S V."/>
        </authorList>
    </citation>
    <scope>NUCLEOTIDE SEQUENCE</scope>
</reference>
<dbReference type="SUPFAM" id="SSF52009">
    <property type="entry name" value="Phosphohistidine domain"/>
    <property type="match status" value="1"/>
</dbReference>
<proteinExistence type="predicted"/>
<dbReference type="GO" id="GO:0016772">
    <property type="term" value="F:transferase activity, transferring phosphorus-containing groups"/>
    <property type="evidence" value="ECO:0007669"/>
    <property type="project" value="InterPro"/>
</dbReference>
<protein>
    <submittedName>
        <fullName evidence="3">Unannotated protein</fullName>
    </submittedName>
</protein>
<name>A0A6J7LWY6_9ZZZZ</name>
<gene>
    <name evidence="3" type="ORF">UFOPK3957_00041</name>
</gene>
<dbReference type="PANTHER" id="PTHR43615">
    <property type="entry name" value="PHOSPHOENOLPYRUVATE SYNTHASE-RELATED"/>
    <property type="match status" value="1"/>
</dbReference>
<dbReference type="InterPro" id="IPR036637">
    <property type="entry name" value="Phosphohistidine_dom_sf"/>
</dbReference>
<dbReference type="InterPro" id="IPR008279">
    <property type="entry name" value="PEP-util_enz_mobile_dom"/>
</dbReference>
<evidence type="ECO:0000313" key="3">
    <source>
        <dbReference type="EMBL" id="CAB4973046.1"/>
    </source>
</evidence>
<dbReference type="InterPro" id="IPR051549">
    <property type="entry name" value="PEP_Utilizing_Enz"/>
</dbReference>
<feature type="domain" description="PEP-utilising enzyme mobile" evidence="2">
    <location>
        <begin position="492"/>
        <end position="563"/>
    </location>
</feature>
<sequence length="570" mass="61013">MSEKAWIIDTEPSKRFPVFTRLNAADVMPEPITPLGASMCWKPMVLPGWASGYVQDACFTSDEMVEESSVAGFLYGYLYINQSSVRVLGIRKGMTWELIDQMFFNSPGAPAHVASETDANEALSAAAPARSGWVLTTTNFPEVEEDEILADRIRNERPNLKGLSNRALIARARSVMPYERLAWRSEQMGSSNAALGPAVAGMMLGDKAHLLVTILGHAGEVESAAPTYAVWALSRTLRNDPKTSALFDQGLAAVEAAYPTAHGQFWSEFGAFISEFGYRGPSEWDLGTDSWESKPSLALALVDRMRQLGDEDSPHAKQAAHAGAPDRAMAEATAGMDAATESAFRGAIASARRFAGWRESGKSSCIKIMNEARMALLELGYRLEADGVLDYARQIFIALDEELDALALGGTDSLKATIRAREKGWKELWELEVPMFIDTSKGIPPISSLPRKGDSQAARASVGDVLTGAAASQGVVEGKVRVVLGTDSISDFQPGEILVAPQTDPSWTPLFMVASGVIVNTGSMGSHAMIVARELGIPCVGGIPGATQILKTGDTVRVNGATGVVEVLAV</sequence>